<keyword evidence="1" id="KW-0472">Membrane</keyword>
<organism evidence="2 3">
    <name type="scientific">Bifidobacterium dolichotidis</name>
    <dbReference type="NCBI Taxonomy" id="2306976"/>
    <lineage>
        <taxon>Bacteria</taxon>
        <taxon>Bacillati</taxon>
        <taxon>Actinomycetota</taxon>
        <taxon>Actinomycetes</taxon>
        <taxon>Bifidobacteriales</taxon>
        <taxon>Bifidobacteriaceae</taxon>
        <taxon>Bifidobacterium</taxon>
    </lineage>
</organism>
<dbReference type="Proteomes" id="UP000287609">
    <property type="component" value="Unassembled WGS sequence"/>
</dbReference>
<accession>A0A430FRR8</accession>
<evidence type="ECO:0000256" key="1">
    <source>
        <dbReference type="SAM" id="Phobius"/>
    </source>
</evidence>
<proteinExistence type="predicted"/>
<dbReference type="EMBL" id="QXGM01000001">
    <property type="protein sequence ID" value="RSX55547.1"/>
    <property type="molecule type" value="Genomic_DNA"/>
</dbReference>
<feature type="transmembrane region" description="Helical" evidence="1">
    <location>
        <begin position="20"/>
        <end position="44"/>
    </location>
</feature>
<protein>
    <submittedName>
        <fullName evidence="2">Uncharacterized protein</fullName>
    </submittedName>
</protein>
<comment type="caution">
    <text evidence="2">The sequence shown here is derived from an EMBL/GenBank/DDBJ whole genome shotgun (WGS) entry which is preliminary data.</text>
</comment>
<evidence type="ECO:0000313" key="3">
    <source>
        <dbReference type="Proteomes" id="UP000287609"/>
    </source>
</evidence>
<sequence>MGGFGVANFYLGYTGKAVAQLLLTLIGWIAFGLGPIAAALWGLIEGIMILCSNQGDPLHRDGKGVELLD</sequence>
<dbReference type="AlphaFoldDB" id="A0A430FRR8"/>
<keyword evidence="3" id="KW-1185">Reference proteome</keyword>
<name>A0A430FRR8_9BIFI</name>
<reference evidence="2 3" key="1">
    <citation type="submission" date="2018-09" db="EMBL/GenBank/DDBJ databases">
        <title>Characterization of the phylogenetic diversity of five novel species belonging to the genus Bifidobacterium.</title>
        <authorList>
            <person name="Lugli G.A."/>
            <person name="Duranti S."/>
            <person name="Milani C."/>
        </authorList>
    </citation>
    <scope>NUCLEOTIDE SEQUENCE [LARGE SCALE GENOMIC DNA]</scope>
    <source>
        <strain evidence="2 3">2036B</strain>
    </source>
</reference>
<keyword evidence="1" id="KW-1133">Transmembrane helix</keyword>
<evidence type="ECO:0000313" key="2">
    <source>
        <dbReference type="EMBL" id="RSX55547.1"/>
    </source>
</evidence>
<keyword evidence="1" id="KW-0812">Transmembrane</keyword>
<gene>
    <name evidence="2" type="ORF">D2E26_0110</name>
</gene>